<dbReference type="InParanoid" id="B9SLI9"/>
<evidence type="ECO:0000313" key="4">
    <source>
        <dbReference type="EMBL" id="EEF35489.1"/>
    </source>
</evidence>
<feature type="domain" description="Disease resistance R13L4/SHOC-2-like LRR" evidence="3">
    <location>
        <begin position="84"/>
        <end position="271"/>
    </location>
</feature>
<dbReference type="AlphaFoldDB" id="B9SLI9"/>
<dbReference type="PANTHER" id="PTHR47186:SF54">
    <property type="entry name" value="DISEASE RESISTANCE RPP13-LIKE PROTEIN 4"/>
    <property type="match status" value="1"/>
</dbReference>
<organism evidence="4 5">
    <name type="scientific">Ricinus communis</name>
    <name type="common">Castor bean</name>
    <dbReference type="NCBI Taxonomy" id="3988"/>
    <lineage>
        <taxon>Eukaryota</taxon>
        <taxon>Viridiplantae</taxon>
        <taxon>Streptophyta</taxon>
        <taxon>Embryophyta</taxon>
        <taxon>Tracheophyta</taxon>
        <taxon>Spermatophyta</taxon>
        <taxon>Magnoliopsida</taxon>
        <taxon>eudicotyledons</taxon>
        <taxon>Gunneridae</taxon>
        <taxon>Pentapetalae</taxon>
        <taxon>rosids</taxon>
        <taxon>fabids</taxon>
        <taxon>Malpighiales</taxon>
        <taxon>Euphorbiaceae</taxon>
        <taxon>Acalyphoideae</taxon>
        <taxon>Acalypheae</taxon>
        <taxon>Ricinus</taxon>
    </lineage>
</organism>
<evidence type="ECO:0000256" key="1">
    <source>
        <dbReference type="ARBA" id="ARBA00022737"/>
    </source>
</evidence>
<keyword evidence="2" id="KW-0732">Signal</keyword>
<reference evidence="5" key="1">
    <citation type="journal article" date="2010" name="Nat. Biotechnol.">
        <title>Draft genome sequence of the oilseed species Ricinus communis.</title>
        <authorList>
            <person name="Chan A.P."/>
            <person name="Crabtree J."/>
            <person name="Zhao Q."/>
            <person name="Lorenzi H."/>
            <person name="Orvis J."/>
            <person name="Puiu D."/>
            <person name="Melake-Berhan A."/>
            <person name="Jones K.M."/>
            <person name="Redman J."/>
            <person name="Chen G."/>
            <person name="Cahoon E.B."/>
            <person name="Gedil M."/>
            <person name="Stanke M."/>
            <person name="Haas B.J."/>
            <person name="Wortman J.R."/>
            <person name="Fraser-Liggett C.M."/>
            <person name="Ravel J."/>
            <person name="Rabinowicz P.D."/>
        </authorList>
    </citation>
    <scope>NUCLEOTIDE SEQUENCE [LARGE SCALE GENOMIC DNA]</scope>
    <source>
        <strain evidence="5">cv. Hale</strain>
    </source>
</reference>
<dbReference type="eggNOG" id="ENOG502QSXD">
    <property type="taxonomic scope" value="Eukaryota"/>
</dbReference>
<evidence type="ECO:0000313" key="5">
    <source>
        <dbReference type="Proteomes" id="UP000008311"/>
    </source>
</evidence>
<sequence length="426" mass="48444">MHALIRFAVIFLAEKLGFFSFDSTWNPTGDFLFCGRAVLVENEEGNSRDMVMSLNPEKLITLINISDRFPDLEVKWFLKMRNIKVLCLGRWEENTTSHIEVEDTKFLNGLKNMKHLEFLSLQGVSRVCRLPDNVTKLINLRTLDLKACHNLEALPDSIGSLRNLAHLDISECYLLDRMPKGIELLSQLEVLKGFVVTDKKMRGAGSISDLSRLLQLRKLSINATKRDFPTAEELDALQGCISLQKLTIVWAGTSDAKPVVRSSGLKRLNRSFAFARKNNRLNRASTVIGRESMASGGPKLPVHLKKLDLQCFPETEAPSWLMPSKLESLEKLYIRGGKLQFLNEAGDEGPKWNVMILRLKFSTELSMHWREVQSTFPELIYLEKVDCPNLTFFPCDENGIWLNSEMLPQRSLALGLRWSFLSTQPT</sequence>
<dbReference type="InterPro" id="IPR032675">
    <property type="entry name" value="LRR_dom_sf"/>
</dbReference>
<keyword evidence="1" id="KW-0677">Repeat</keyword>
<dbReference type="SUPFAM" id="SSF52047">
    <property type="entry name" value="RNI-like"/>
    <property type="match status" value="1"/>
</dbReference>
<dbReference type="FunCoup" id="B9SLI9">
    <property type="interactions" value="396"/>
</dbReference>
<feature type="signal peptide" evidence="2">
    <location>
        <begin position="1"/>
        <end position="17"/>
    </location>
</feature>
<dbReference type="EMBL" id="EQ974018">
    <property type="protein sequence ID" value="EEF35489.1"/>
    <property type="molecule type" value="Genomic_DNA"/>
</dbReference>
<dbReference type="Gene3D" id="3.80.10.10">
    <property type="entry name" value="Ribonuclease Inhibitor"/>
    <property type="match status" value="1"/>
</dbReference>
<feature type="chain" id="PRO_5002889496" evidence="2">
    <location>
        <begin position="18"/>
        <end position="426"/>
    </location>
</feature>
<dbReference type="STRING" id="3988.B9SLI9"/>
<dbReference type="InterPro" id="IPR055414">
    <property type="entry name" value="LRR_R13L4/SHOC2-like"/>
</dbReference>
<dbReference type="Proteomes" id="UP000008311">
    <property type="component" value="Unassembled WGS sequence"/>
</dbReference>
<accession>B9SLI9</accession>
<evidence type="ECO:0000259" key="3">
    <source>
        <dbReference type="Pfam" id="PF23598"/>
    </source>
</evidence>
<keyword evidence="5" id="KW-1185">Reference proteome</keyword>
<protein>
    <submittedName>
        <fullName evidence="4">Protein binding protein, putative</fullName>
    </submittedName>
</protein>
<dbReference type="Pfam" id="PF23598">
    <property type="entry name" value="LRR_14"/>
    <property type="match status" value="1"/>
</dbReference>
<name>B9SLI9_RICCO</name>
<gene>
    <name evidence="4" type="ORF">RCOM_0591450</name>
</gene>
<proteinExistence type="predicted"/>
<evidence type="ECO:0000256" key="2">
    <source>
        <dbReference type="SAM" id="SignalP"/>
    </source>
</evidence>
<dbReference type="PANTHER" id="PTHR47186">
    <property type="entry name" value="LEUCINE-RICH REPEAT-CONTAINING PROTEIN 57"/>
    <property type="match status" value="1"/>
</dbReference>